<keyword evidence="1" id="KW-0645">Protease</keyword>
<reference evidence="8" key="1">
    <citation type="journal article" date="2019" name="Int. J. Syst. Evol. Microbiol.">
        <title>The Global Catalogue of Microorganisms (GCM) 10K type strain sequencing project: providing services to taxonomists for standard genome sequencing and annotation.</title>
        <authorList>
            <consortium name="The Broad Institute Genomics Platform"/>
            <consortium name="The Broad Institute Genome Sequencing Center for Infectious Disease"/>
            <person name="Wu L."/>
            <person name="Ma J."/>
        </authorList>
    </citation>
    <scope>NUCLEOTIDE SEQUENCE [LARGE SCALE GENOMIC DNA]</scope>
    <source>
        <strain evidence="8">CGMCC 1.12449</strain>
    </source>
</reference>
<dbReference type="SUPFAM" id="SSF102712">
    <property type="entry name" value="JAB1/MPN domain"/>
    <property type="match status" value="1"/>
</dbReference>
<keyword evidence="4" id="KW-0862">Zinc</keyword>
<evidence type="ECO:0000256" key="3">
    <source>
        <dbReference type="ARBA" id="ARBA00022801"/>
    </source>
</evidence>
<evidence type="ECO:0000313" key="7">
    <source>
        <dbReference type="EMBL" id="MFD1766364.1"/>
    </source>
</evidence>
<feature type="domain" description="JAB1/MPN/MOV34 metalloenzyme" evidence="6">
    <location>
        <begin position="5"/>
        <end position="136"/>
    </location>
</feature>
<dbReference type="PANTHER" id="PTHR34858">
    <property type="entry name" value="CYSO-CYSTEINE PEPTIDASE"/>
    <property type="match status" value="1"/>
</dbReference>
<keyword evidence="3" id="KW-0378">Hydrolase</keyword>
<dbReference type="CDD" id="cd08070">
    <property type="entry name" value="MPN_like"/>
    <property type="match status" value="1"/>
</dbReference>
<sequence length="139" mass="14971">MWEMAVILSSCIKVELLDWASKAGTEEVCGLLLGQGNFVEQAVLTQNVAESRTRHFEIDPKALLAANKASRSGGPQIVGYFHSHPDPVEPVPSDTDIASAANDGRFWLIIGCGEVKAWLPRPDGDGKIEAFEPVAIIEG</sequence>
<evidence type="ECO:0000313" key="8">
    <source>
        <dbReference type="Proteomes" id="UP001597215"/>
    </source>
</evidence>
<gene>
    <name evidence="7" type="ORF">ACFSAG_05860</name>
</gene>
<dbReference type="EMBL" id="JBHUEL010000004">
    <property type="protein sequence ID" value="MFD1766364.1"/>
    <property type="molecule type" value="Genomic_DNA"/>
</dbReference>
<evidence type="ECO:0000256" key="2">
    <source>
        <dbReference type="ARBA" id="ARBA00022723"/>
    </source>
</evidence>
<evidence type="ECO:0000256" key="4">
    <source>
        <dbReference type="ARBA" id="ARBA00022833"/>
    </source>
</evidence>
<dbReference type="InterPro" id="IPR051929">
    <property type="entry name" value="VirAsm_ModProt"/>
</dbReference>
<dbReference type="InterPro" id="IPR028090">
    <property type="entry name" value="JAB_dom_prok"/>
</dbReference>
<evidence type="ECO:0000256" key="5">
    <source>
        <dbReference type="ARBA" id="ARBA00023049"/>
    </source>
</evidence>
<dbReference type="Proteomes" id="UP001597215">
    <property type="component" value="Unassembled WGS sequence"/>
</dbReference>
<proteinExistence type="predicted"/>
<accession>A0ABW4MBD3</accession>
<dbReference type="InterPro" id="IPR000555">
    <property type="entry name" value="JAMM/MPN+_dom"/>
</dbReference>
<dbReference type="PANTHER" id="PTHR34858:SF1">
    <property type="entry name" value="CYSO-CYSTEINE PEPTIDASE"/>
    <property type="match status" value="1"/>
</dbReference>
<keyword evidence="8" id="KW-1185">Reference proteome</keyword>
<name>A0ABW4MBD3_9SPHN</name>
<organism evidence="7 8">
    <name type="scientific">Sphingorhabdus buctiana</name>
    <dbReference type="NCBI Taxonomy" id="1508805"/>
    <lineage>
        <taxon>Bacteria</taxon>
        <taxon>Pseudomonadati</taxon>
        <taxon>Pseudomonadota</taxon>
        <taxon>Alphaproteobacteria</taxon>
        <taxon>Sphingomonadales</taxon>
        <taxon>Sphingomonadaceae</taxon>
        <taxon>Sphingorhabdus</taxon>
    </lineage>
</organism>
<protein>
    <submittedName>
        <fullName evidence="7">Mov34/MPN/PAD-1 family protein</fullName>
    </submittedName>
</protein>
<dbReference type="SMART" id="SM00232">
    <property type="entry name" value="JAB_MPN"/>
    <property type="match status" value="1"/>
</dbReference>
<dbReference type="Pfam" id="PF14464">
    <property type="entry name" value="Prok-JAB"/>
    <property type="match status" value="1"/>
</dbReference>
<evidence type="ECO:0000259" key="6">
    <source>
        <dbReference type="SMART" id="SM00232"/>
    </source>
</evidence>
<comment type="caution">
    <text evidence="7">The sequence shown here is derived from an EMBL/GenBank/DDBJ whole genome shotgun (WGS) entry which is preliminary data.</text>
</comment>
<dbReference type="Gene3D" id="3.40.140.10">
    <property type="entry name" value="Cytidine Deaminase, domain 2"/>
    <property type="match status" value="1"/>
</dbReference>
<evidence type="ECO:0000256" key="1">
    <source>
        <dbReference type="ARBA" id="ARBA00022670"/>
    </source>
</evidence>
<keyword evidence="5" id="KW-0482">Metalloprotease</keyword>
<keyword evidence="2" id="KW-0479">Metal-binding</keyword>